<reference evidence="4 5" key="1">
    <citation type="journal article" date="2024" name="G3 (Bethesda)">
        <title>Genome assembly of Hibiscus sabdariffa L. provides insights into metabolisms of medicinal natural products.</title>
        <authorList>
            <person name="Kim T."/>
        </authorList>
    </citation>
    <scope>NUCLEOTIDE SEQUENCE [LARGE SCALE GENOMIC DNA]</scope>
    <source>
        <strain evidence="4">TK-2024</strain>
        <tissue evidence="4">Old leaves</tissue>
    </source>
</reference>
<comment type="caution">
    <text evidence="4">The sequence shown here is derived from an EMBL/GenBank/DDBJ whole genome shotgun (WGS) entry which is preliminary data.</text>
</comment>
<feature type="compositionally biased region" description="Low complexity" evidence="3">
    <location>
        <begin position="83"/>
        <end position="99"/>
    </location>
</feature>
<keyword evidence="5" id="KW-1185">Reference proteome</keyword>
<evidence type="ECO:0000256" key="3">
    <source>
        <dbReference type="SAM" id="MobiDB-lite"/>
    </source>
</evidence>
<protein>
    <submittedName>
        <fullName evidence="4">Uncharacterized protein</fullName>
    </submittedName>
</protein>
<dbReference type="PANTHER" id="PTHR27005">
    <property type="entry name" value="WALL-ASSOCIATED RECEPTOR KINASE-LIKE 21"/>
    <property type="match status" value="1"/>
</dbReference>
<evidence type="ECO:0000313" key="4">
    <source>
        <dbReference type="EMBL" id="KAK8565148.1"/>
    </source>
</evidence>
<proteinExistence type="predicted"/>
<dbReference type="InterPro" id="IPR011009">
    <property type="entry name" value="Kinase-like_dom_sf"/>
</dbReference>
<evidence type="ECO:0000256" key="1">
    <source>
        <dbReference type="ARBA" id="ARBA00022741"/>
    </source>
</evidence>
<feature type="region of interest" description="Disordered" evidence="3">
    <location>
        <begin position="83"/>
        <end position="111"/>
    </location>
</feature>
<keyword evidence="2" id="KW-0067">ATP-binding</keyword>
<dbReference type="Proteomes" id="UP001472677">
    <property type="component" value="Unassembled WGS sequence"/>
</dbReference>
<evidence type="ECO:0000313" key="5">
    <source>
        <dbReference type="Proteomes" id="UP001472677"/>
    </source>
</evidence>
<accession>A0ABR2ESZ1</accession>
<gene>
    <name evidence="4" type="ORF">V6N12_058722</name>
</gene>
<dbReference type="Gene3D" id="1.10.510.10">
    <property type="entry name" value="Transferase(Phosphotransferase) domain 1"/>
    <property type="match status" value="1"/>
</dbReference>
<evidence type="ECO:0000256" key="2">
    <source>
        <dbReference type="ARBA" id="ARBA00022840"/>
    </source>
</evidence>
<dbReference type="InterPro" id="IPR045274">
    <property type="entry name" value="WAK-like"/>
</dbReference>
<dbReference type="PANTHER" id="PTHR27005:SF280">
    <property type="entry name" value="WALL-ASSOCIATED RECEPTOR KINASE-LIKE 8"/>
    <property type="match status" value="1"/>
</dbReference>
<sequence length="111" mass="12549">MEENRVLEIVDGRIVKQAKAEEVMMVAKLAYRCLNLSGKKRPTMKEVAMQLEQILPLPNPKESSVDHHHNLKEIHYLNSDLPSPWDSVSSSTDSSSFFSRNTGSLENEPLV</sequence>
<dbReference type="SUPFAM" id="SSF56112">
    <property type="entry name" value="Protein kinase-like (PK-like)"/>
    <property type="match status" value="1"/>
</dbReference>
<keyword evidence="1" id="KW-0547">Nucleotide-binding</keyword>
<organism evidence="4 5">
    <name type="scientific">Hibiscus sabdariffa</name>
    <name type="common">roselle</name>
    <dbReference type="NCBI Taxonomy" id="183260"/>
    <lineage>
        <taxon>Eukaryota</taxon>
        <taxon>Viridiplantae</taxon>
        <taxon>Streptophyta</taxon>
        <taxon>Embryophyta</taxon>
        <taxon>Tracheophyta</taxon>
        <taxon>Spermatophyta</taxon>
        <taxon>Magnoliopsida</taxon>
        <taxon>eudicotyledons</taxon>
        <taxon>Gunneridae</taxon>
        <taxon>Pentapetalae</taxon>
        <taxon>rosids</taxon>
        <taxon>malvids</taxon>
        <taxon>Malvales</taxon>
        <taxon>Malvaceae</taxon>
        <taxon>Malvoideae</taxon>
        <taxon>Hibiscus</taxon>
    </lineage>
</organism>
<name>A0ABR2ESZ1_9ROSI</name>
<dbReference type="EMBL" id="JBBPBM010000010">
    <property type="protein sequence ID" value="KAK8565148.1"/>
    <property type="molecule type" value="Genomic_DNA"/>
</dbReference>